<accession>A0A066XH00</accession>
<dbReference type="Proteomes" id="UP000027238">
    <property type="component" value="Unassembled WGS sequence"/>
</dbReference>
<dbReference type="SUPFAM" id="SSF50494">
    <property type="entry name" value="Trypsin-like serine proteases"/>
    <property type="match status" value="1"/>
</dbReference>
<dbReference type="InterPro" id="IPR043504">
    <property type="entry name" value="Peptidase_S1_PA_chymotrypsin"/>
</dbReference>
<keyword evidence="2" id="KW-1185">Reference proteome</keyword>
<dbReference type="OrthoDB" id="5424209at2759"/>
<protein>
    <submittedName>
        <fullName evidence="1">Uncharacterized protein</fullName>
    </submittedName>
</protein>
<dbReference type="HOGENOM" id="CLU_630061_0_0_1"/>
<reference evidence="2" key="1">
    <citation type="journal article" date="2014" name="Genome Announc.">
        <title>Draft genome sequence of Colletotrichum sublineola, a destructive pathogen of cultivated sorghum.</title>
        <authorList>
            <person name="Baroncelli R."/>
            <person name="Sanz-Martin J.M."/>
            <person name="Rech G.E."/>
            <person name="Sukno S.A."/>
            <person name="Thon M.R."/>
        </authorList>
    </citation>
    <scope>NUCLEOTIDE SEQUENCE [LARGE SCALE GENOMIC DNA]</scope>
    <source>
        <strain evidence="2">TX430BB</strain>
    </source>
</reference>
<dbReference type="Gene3D" id="2.40.10.10">
    <property type="entry name" value="Trypsin-like serine proteases"/>
    <property type="match status" value="1"/>
</dbReference>
<organism evidence="1 2">
    <name type="scientific">Colletotrichum sublineola</name>
    <name type="common">Sorghum anthracnose fungus</name>
    <dbReference type="NCBI Taxonomy" id="1173701"/>
    <lineage>
        <taxon>Eukaryota</taxon>
        <taxon>Fungi</taxon>
        <taxon>Dikarya</taxon>
        <taxon>Ascomycota</taxon>
        <taxon>Pezizomycotina</taxon>
        <taxon>Sordariomycetes</taxon>
        <taxon>Hypocreomycetidae</taxon>
        <taxon>Glomerellales</taxon>
        <taxon>Glomerellaceae</taxon>
        <taxon>Colletotrichum</taxon>
        <taxon>Colletotrichum graminicola species complex</taxon>
    </lineage>
</organism>
<gene>
    <name evidence="1" type="ORF">CSUB01_11641</name>
</gene>
<name>A0A066XH00_COLSU</name>
<proteinExistence type="predicted"/>
<sequence length="435" mass="48184">MDSKTVQDYEQILQPKFLQTLQGIQGLSWSSFILDVKDGQYVLEVTAGNPESELWDQASIPLKKAFEDVTAKKLQVALSKASSIEEMRKVVPREAQPYNADSRNPFFLYSLGRSIGVEQLDYPGTLGGFITVTTDGSPRVYGLTNNHVINVGKTTNTQRESTLPPFLPSSCLSWLAFLHIYFGFWQHQSSDPGAAGDPTTIETGNTIYCPNYHDLEATKIHQHDPKLVNYKIGQLYAASGRTLPTPVVNALPCILDWALVDLNGPTRSQLFPNIAKLKYNFEPPRTNRQVLRPGYRANTPFPPGPVTYDPNIHLVPGMDVYKWGRTTGITSSQVMFTRRIINMAEVEQWKGTVHNPGGVTGVAELAVRPRNNEPFCQPGDSGSFVIDEEGHLVGLLWGLADDQDTIVTDIRVVFESIREKLGLGPNAVFGVALRP</sequence>
<dbReference type="eggNOG" id="ENOG502QR0D">
    <property type="taxonomic scope" value="Eukaryota"/>
</dbReference>
<dbReference type="AlphaFoldDB" id="A0A066XH00"/>
<dbReference type="InterPro" id="IPR009003">
    <property type="entry name" value="Peptidase_S1_PA"/>
</dbReference>
<evidence type="ECO:0000313" key="2">
    <source>
        <dbReference type="Proteomes" id="UP000027238"/>
    </source>
</evidence>
<dbReference type="EMBL" id="JMSE01000712">
    <property type="protein sequence ID" value="KDN68167.1"/>
    <property type="molecule type" value="Genomic_DNA"/>
</dbReference>
<comment type="caution">
    <text evidence="1">The sequence shown here is derived from an EMBL/GenBank/DDBJ whole genome shotgun (WGS) entry which is preliminary data.</text>
</comment>
<evidence type="ECO:0000313" key="1">
    <source>
        <dbReference type="EMBL" id="KDN68167.1"/>
    </source>
</evidence>